<dbReference type="Proteomes" id="UP000608530">
    <property type="component" value="Unassembled WGS sequence"/>
</dbReference>
<dbReference type="Pfam" id="PF07905">
    <property type="entry name" value="PucR"/>
    <property type="match status" value="1"/>
</dbReference>
<accession>A0A934Q5N0</accession>
<evidence type="ECO:0000313" key="4">
    <source>
        <dbReference type="Proteomes" id="UP000608530"/>
    </source>
</evidence>
<dbReference type="Pfam" id="PF13556">
    <property type="entry name" value="HTH_30"/>
    <property type="match status" value="1"/>
</dbReference>
<name>A0A934Q5N0_9MICO</name>
<organism evidence="3 4">
    <name type="scientific">Leucobacter chromiisoli</name>
    <dbReference type="NCBI Taxonomy" id="2796471"/>
    <lineage>
        <taxon>Bacteria</taxon>
        <taxon>Bacillati</taxon>
        <taxon>Actinomycetota</taxon>
        <taxon>Actinomycetes</taxon>
        <taxon>Micrococcales</taxon>
        <taxon>Microbacteriaceae</taxon>
        <taxon>Leucobacter</taxon>
    </lineage>
</organism>
<keyword evidence="4" id="KW-1185">Reference proteome</keyword>
<dbReference type="InterPro" id="IPR012914">
    <property type="entry name" value="PucR_dom"/>
</dbReference>
<comment type="caution">
    <text evidence="3">The sequence shown here is derived from an EMBL/GenBank/DDBJ whole genome shotgun (WGS) entry which is preliminary data.</text>
</comment>
<evidence type="ECO:0000313" key="3">
    <source>
        <dbReference type="EMBL" id="MBK0418845.1"/>
    </source>
</evidence>
<dbReference type="Gene3D" id="1.10.10.2840">
    <property type="entry name" value="PucR C-terminal helix-turn-helix domain"/>
    <property type="match status" value="1"/>
</dbReference>
<reference evidence="3" key="1">
    <citation type="submission" date="2020-12" db="EMBL/GenBank/DDBJ databases">
        <title>Leucobacter sp. CAS1, isolated from Chromium sludge.</title>
        <authorList>
            <person name="Xu Z."/>
        </authorList>
    </citation>
    <scope>NUCLEOTIDE SEQUENCE</scope>
    <source>
        <strain evidence="3">CSA1</strain>
    </source>
</reference>
<evidence type="ECO:0000259" key="1">
    <source>
        <dbReference type="Pfam" id="PF07905"/>
    </source>
</evidence>
<evidence type="ECO:0000259" key="2">
    <source>
        <dbReference type="Pfam" id="PF13556"/>
    </source>
</evidence>
<protein>
    <submittedName>
        <fullName evidence="3">PucR family transcriptional regulator ligand-binding domain-containing protein</fullName>
    </submittedName>
</protein>
<sequence>MVETRSPEASVTVGDLLADGTLSATAAVLPRGAERRPVFWVHATEQLDPRPHLRRHELVCTLGSSIVRPRAAHVFVDALDEAGVAGIALGLGEVHLEPPEELLEACRRRGMPLLLLEHGIPFLAVNDSVLRRRSQIESDARRRETSLLARLLTLARDGAGEEALLREVADALGGEVGRDEAGGALVWRADGEAPSTAFMDQLESLLEFSNVEQARELLELQQRLGQLIDLIIGGLAHPAALLPEIESQGLDPDRLRVSFWPAGSEGAIGRRWANGLIGTTSREVALITSPETDDSFSSLGLVCGYSTVVSLGSLRQAFSEARASLRLARSRGGVAGPDQLASLDALLEQQAPEQLAPFIEQLVDPIVRADEIGRGDLMATLSAFIAEDRQLQATAERLFVHVNTVRHRLARIAELSGRDPLTLTGISDLRVAVWAAERRLTVRHRMIKPLGR</sequence>
<dbReference type="InterPro" id="IPR051448">
    <property type="entry name" value="CdaR-like_regulators"/>
</dbReference>
<dbReference type="RefSeq" id="WP_200114993.1">
    <property type="nucleotide sequence ID" value="NZ_JAEHOH010000009.1"/>
</dbReference>
<proteinExistence type="predicted"/>
<dbReference type="AlphaFoldDB" id="A0A934Q5N0"/>
<feature type="domain" description="PucR C-terminal helix-turn-helix" evidence="2">
    <location>
        <begin position="377"/>
        <end position="433"/>
    </location>
</feature>
<dbReference type="PANTHER" id="PTHR33744:SF1">
    <property type="entry name" value="DNA-BINDING TRANSCRIPTIONAL ACTIVATOR ADER"/>
    <property type="match status" value="1"/>
</dbReference>
<dbReference type="EMBL" id="JAEHOH010000009">
    <property type="protein sequence ID" value="MBK0418845.1"/>
    <property type="molecule type" value="Genomic_DNA"/>
</dbReference>
<feature type="domain" description="Purine catabolism PurC-like" evidence="1">
    <location>
        <begin position="17"/>
        <end position="131"/>
    </location>
</feature>
<dbReference type="InterPro" id="IPR025736">
    <property type="entry name" value="PucR_C-HTH_dom"/>
</dbReference>
<dbReference type="InterPro" id="IPR042070">
    <property type="entry name" value="PucR_C-HTH_sf"/>
</dbReference>
<dbReference type="PANTHER" id="PTHR33744">
    <property type="entry name" value="CARBOHYDRATE DIACID REGULATOR"/>
    <property type="match status" value="1"/>
</dbReference>
<gene>
    <name evidence="3" type="ORF">JD276_07330</name>
</gene>